<name>A0AA86S7M4_9FABA</name>
<protein>
    <submittedName>
        <fullName evidence="1">Uncharacterized protein</fullName>
    </submittedName>
</protein>
<dbReference type="Proteomes" id="UP001189624">
    <property type="component" value="Chromosome 3"/>
</dbReference>
<dbReference type="EMBL" id="OY731400">
    <property type="protein sequence ID" value="CAJ1944734.1"/>
    <property type="molecule type" value="Genomic_DNA"/>
</dbReference>
<keyword evidence="2" id="KW-1185">Reference proteome</keyword>
<evidence type="ECO:0000313" key="2">
    <source>
        <dbReference type="Proteomes" id="UP001189624"/>
    </source>
</evidence>
<gene>
    <name evidence="1" type="ORF">AYBTSS11_LOCUS12069</name>
</gene>
<dbReference type="AlphaFoldDB" id="A0AA86S7M4"/>
<accession>A0AA86S7M4</accession>
<reference evidence="1" key="1">
    <citation type="submission" date="2023-10" db="EMBL/GenBank/DDBJ databases">
        <authorList>
            <person name="Domelevo Entfellner J.-B."/>
        </authorList>
    </citation>
    <scope>NUCLEOTIDE SEQUENCE</scope>
</reference>
<dbReference type="Gramene" id="rna-AYBTSS11_LOCUS12069">
    <property type="protein sequence ID" value="CAJ1944734.1"/>
    <property type="gene ID" value="gene-AYBTSS11_LOCUS12069"/>
</dbReference>
<evidence type="ECO:0000313" key="1">
    <source>
        <dbReference type="EMBL" id="CAJ1944734.1"/>
    </source>
</evidence>
<sequence>MGGDNLNSLNIKSVLLETSGRHMFGHDVKMNNGMNGKESSWTALGNFLETNETLLL</sequence>
<organism evidence="1 2">
    <name type="scientific">Sphenostylis stenocarpa</name>
    <dbReference type="NCBI Taxonomy" id="92480"/>
    <lineage>
        <taxon>Eukaryota</taxon>
        <taxon>Viridiplantae</taxon>
        <taxon>Streptophyta</taxon>
        <taxon>Embryophyta</taxon>
        <taxon>Tracheophyta</taxon>
        <taxon>Spermatophyta</taxon>
        <taxon>Magnoliopsida</taxon>
        <taxon>eudicotyledons</taxon>
        <taxon>Gunneridae</taxon>
        <taxon>Pentapetalae</taxon>
        <taxon>rosids</taxon>
        <taxon>fabids</taxon>
        <taxon>Fabales</taxon>
        <taxon>Fabaceae</taxon>
        <taxon>Papilionoideae</taxon>
        <taxon>50 kb inversion clade</taxon>
        <taxon>NPAAA clade</taxon>
        <taxon>indigoferoid/millettioid clade</taxon>
        <taxon>Phaseoleae</taxon>
        <taxon>Sphenostylis</taxon>
    </lineage>
</organism>
<proteinExistence type="predicted"/>